<proteinExistence type="predicted"/>
<keyword evidence="1" id="KW-0812">Transmembrane</keyword>
<evidence type="ECO:0000313" key="3">
    <source>
        <dbReference type="Proteomes" id="UP001501423"/>
    </source>
</evidence>
<keyword evidence="1" id="KW-0472">Membrane</keyword>
<organism evidence="2 3">
    <name type="scientific">Streptomyces erythrogriseus</name>
    <dbReference type="NCBI Taxonomy" id="284027"/>
    <lineage>
        <taxon>Bacteria</taxon>
        <taxon>Bacillati</taxon>
        <taxon>Actinomycetota</taxon>
        <taxon>Actinomycetes</taxon>
        <taxon>Kitasatosporales</taxon>
        <taxon>Streptomycetaceae</taxon>
        <taxon>Streptomyces</taxon>
        <taxon>Streptomyces griseoincarnatus group</taxon>
    </lineage>
</organism>
<keyword evidence="3" id="KW-1185">Reference proteome</keyword>
<gene>
    <name evidence="2" type="ORF">GCM10010478_41560</name>
</gene>
<sequence length="468" mass="51908">MSIKRILSHVYDRGRAVRLWSPLISKTRSAHIRVRDALDSYADKITPRGRFWQAVFIPGVPLAVMGLVYGACAWIGVESSADCPPSTLLHLAIPALQERPSECRELPLVADLPSVALGFTSTLAVTIYLILIKRLAGLQRGLVASGLVKSVKFREGRLAERLALLHERIRPARWVKGVLLAFSFLGSCYLYWAAYKGGRAFSDLSAISREHPSEEVLRASWWANYEEHFGLALTWIGVGMFGIYFAAKQAYIYQKLVMFSINSRKHWEFQYVPRDRDDDFGWKPVGEVNAIVYLGFLNFAVSLFAVAYLLQGAPGGSGNAVIGAMALLGILANLGIVLALLWVMVRNHRKIIVRKRAEVKRRLLEREGRTAASRGLTTSVRGGSRGKSVVRRRAVARRRLPRRSGGPTAAHGRSAGETEAAYLSVQGMLLSEAPRWYPLRGRLRPLLSVAPGLFAFYKAGGELVKLIQ</sequence>
<dbReference type="Proteomes" id="UP001501423">
    <property type="component" value="Unassembled WGS sequence"/>
</dbReference>
<dbReference type="EMBL" id="BAAAVA010000052">
    <property type="protein sequence ID" value="GAA2935825.1"/>
    <property type="molecule type" value="Genomic_DNA"/>
</dbReference>
<feature type="transmembrane region" description="Helical" evidence="1">
    <location>
        <begin position="54"/>
        <end position="77"/>
    </location>
</feature>
<feature type="transmembrane region" description="Helical" evidence="1">
    <location>
        <begin position="174"/>
        <end position="194"/>
    </location>
</feature>
<evidence type="ECO:0000313" key="2">
    <source>
        <dbReference type="EMBL" id="GAA2935825.1"/>
    </source>
</evidence>
<comment type="caution">
    <text evidence="2">The sequence shown here is derived from an EMBL/GenBank/DDBJ whole genome shotgun (WGS) entry which is preliminary data.</text>
</comment>
<feature type="transmembrane region" description="Helical" evidence="1">
    <location>
        <begin position="229"/>
        <end position="247"/>
    </location>
</feature>
<evidence type="ECO:0000256" key="1">
    <source>
        <dbReference type="SAM" id="Phobius"/>
    </source>
</evidence>
<feature type="transmembrane region" description="Helical" evidence="1">
    <location>
        <begin position="322"/>
        <end position="345"/>
    </location>
</feature>
<accession>A0ABP6JJU0</accession>
<name>A0ABP6JJU0_9ACTN</name>
<keyword evidence="1" id="KW-1133">Transmembrane helix</keyword>
<dbReference type="RefSeq" id="WP_346089730.1">
    <property type="nucleotide sequence ID" value="NZ_BAAAVA010000052.1"/>
</dbReference>
<feature type="transmembrane region" description="Helical" evidence="1">
    <location>
        <begin position="290"/>
        <end position="310"/>
    </location>
</feature>
<protein>
    <submittedName>
        <fullName evidence="2">Uncharacterized protein</fullName>
    </submittedName>
</protein>
<reference evidence="3" key="1">
    <citation type="journal article" date="2019" name="Int. J. Syst. Evol. Microbiol.">
        <title>The Global Catalogue of Microorganisms (GCM) 10K type strain sequencing project: providing services to taxonomists for standard genome sequencing and annotation.</title>
        <authorList>
            <consortium name="The Broad Institute Genomics Platform"/>
            <consortium name="The Broad Institute Genome Sequencing Center for Infectious Disease"/>
            <person name="Wu L."/>
            <person name="Ma J."/>
        </authorList>
    </citation>
    <scope>NUCLEOTIDE SEQUENCE [LARGE SCALE GENOMIC DNA]</scope>
    <source>
        <strain evidence="3">JCM 9650</strain>
    </source>
</reference>
<feature type="transmembrane region" description="Helical" evidence="1">
    <location>
        <begin position="114"/>
        <end position="132"/>
    </location>
</feature>